<dbReference type="PROSITE" id="PS50011">
    <property type="entry name" value="PROTEIN_KINASE_DOM"/>
    <property type="match status" value="1"/>
</dbReference>
<evidence type="ECO:0000313" key="4">
    <source>
        <dbReference type="Proteomes" id="UP000001449"/>
    </source>
</evidence>
<feature type="compositionally biased region" description="Polar residues" evidence="1">
    <location>
        <begin position="1"/>
        <end position="11"/>
    </location>
</feature>
<dbReference type="CDD" id="cd14008">
    <property type="entry name" value="STKc_LKB1_CaMKK"/>
    <property type="match status" value="1"/>
</dbReference>
<dbReference type="Gene3D" id="1.10.510.10">
    <property type="entry name" value="Transferase(Phosphotransferase) domain 1"/>
    <property type="match status" value="1"/>
</dbReference>
<feature type="compositionally biased region" description="Basic and acidic residues" evidence="1">
    <location>
        <begin position="631"/>
        <end position="658"/>
    </location>
</feature>
<dbReference type="PANTHER" id="PTHR24348">
    <property type="entry name" value="SERINE/THREONINE-PROTEIN KINASE UNC-51-RELATED"/>
    <property type="match status" value="1"/>
</dbReference>
<dbReference type="STRING" id="35128.B5YMC5"/>
<dbReference type="GO" id="GO:0004674">
    <property type="term" value="F:protein serine/threonine kinase activity"/>
    <property type="evidence" value="ECO:0000318"/>
    <property type="project" value="GO_Central"/>
</dbReference>
<dbReference type="GO" id="GO:0005524">
    <property type="term" value="F:ATP binding"/>
    <property type="evidence" value="ECO:0007669"/>
    <property type="project" value="InterPro"/>
</dbReference>
<keyword evidence="4" id="KW-1185">Reference proteome</keyword>
<feature type="compositionally biased region" description="Basic and acidic residues" evidence="1">
    <location>
        <begin position="12"/>
        <end position="23"/>
    </location>
</feature>
<feature type="compositionally biased region" description="Gly residues" evidence="1">
    <location>
        <begin position="1015"/>
        <end position="1027"/>
    </location>
</feature>
<feature type="region of interest" description="Disordered" evidence="1">
    <location>
        <begin position="818"/>
        <end position="874"/>
    </location>
</feature>
<feature type="region of interest" description="Disordered" evidence="1">
    <location>
        <begin position="1015"/>
        <end position="1037"/>
    </location>
</feature>
<dbReference type="InterPro" id="IPR045269">
    <property type="entry name" value="Atg1-like"/>
</dbReference>
<dbReference type="InterPro" id="IPR000719">
    <property type="entry name" value="Prot_kinase_dom"/>
</dbReference>
<feature type="compositionally biased region" description="Polar residues" evidence="1">
    <location>
        <begin position="1148"/>
        <end position="1158"/>
    </location>
</feature>
<protein>
    <recommendedName>
        <fullName evidence="2">Protein kinase domain-containing protein</fullName>
    </recommendedName>
</protein>
<organism evidence="3 4">
    <name type="scientific">Thalassiosira pseudonana</name>
    <name type="common">Marine diatom</name>
    <name type="synonym">Cyclotella nana</name>
    <dbReference type="NCBI Taxonomy" id="35128"/>
    <lineage>
        <taxon>Eukaryota</taxon>
        <taxon>Sar</taxon>
        <taxon>Stramenopiles</taxon>
        <taxon>Ochrophyta</taxon>
        <taxon>Bacillariophyta</taxon>
        <taxon>Coscinodiscophyceae</taxon>
        <taxon>Thalassiosirophycidae</taxon>
        <taxon>Thalassiosirales</taxon>
        <taxon>Thalassiosiraceae</taxon>
        <taxon>Thalassiosira</taxon>
    </lineage>
</organism>
<feature type="compositionally biased region" description="Basic residues" evidence="1">
    <location>
        <begin position="1216"/>
        <end position="1229"/>
    </location>
</feature>
<feature type="compositionally biased region" description="Acidic residues" evidence="1">
    <location>
        <begin position="621"/>
        <end position="630"/>
    </location>
</feature>
<feature type="compositionally biased region" description="Basic and acidic residues" evidence="1">
    <location>
        <begin position="825"/>
        <end position="850"/>
    </location>
</feature>
<feature type="compositionally biased region" description="Basic residues" evidence="1">
    <location>
        <begin position="382"/>
        <end position="392"/>
    </location>
</feature>
<evidence type="ECO:0000256" key="1">
    <source>
        <dbReference type="SAM" id="MobiDB-lite"/>
    </source>
</evidence>
<feature type="domain" description="Protein kinase" evidence="2">
    <location>
        <begin position="316"/>
        <end position="774"/>
    </location>
</feature>
<feature type="region of interest" description="Disordered" evidence="1">
    <location>
        <begin position="283"/>
        <end position="321"/>
    </location>
</feature>
<feature type="region of interest" description="Disordered" evidence="1">
    <location>
        <begin position="139"/>
        <end position="225"/>
    </location>
</feature>
<dbReference type="InParanoid" id="B5YMC5"/>
<feature type="region of interest" description="Disordered" evidence="1">
    <location>
        <begin position="1279"/>
        <end position="1317"/>
    </location>
</feature>
<dbReference type="InterPro" id="IPR055918">
    <property type="entry name" value="DUF7495"/>
</dbReference>
<dbReference type="InterPro" id="IPR011009">
    <property type="entry name" value="Kinase-like_dom_sf"/>
</dbReference>
<feature type="region of interest" description="Disordered" evidence="1">
    <location>
        <begin position="1206"/>
        <end position="1244"/>
    </location>
</feature>
<dbReference type="PANTHER" id="PTHR24348:SF72">
    <property type="entry name" value="SERINE_THREONINE PROTEIN KINASE"/>
    <property type="match status" value="1"/>
</dbReference>
<dbReference type="Pfam" id="PF24325">
    <property type="entry name" value="DUF7495"/>
    <property type="match status" value="2"/>
</dbReference>
<feature type="compositionally biased region" description="Low complexity" evidence="1">
    <location>
        <begin position="301"/>
        <end position="320"/>
    </location>
</feature>
<evidence type="ECO:0000259" key="2">
    <source>
        <dbReference type="PROSITE" id="PS50011"/>
    </source>
</evidence>
<feature type="compositionally biased region" description="Polar residues" evidence="1">
    <location>
        <begin position="140"/>
        <end position="171"/>
    </location>
</feature>
<feature type="compositionally biased region" description="Polar residues" evidence="1">
    <location>
        <begin position="394"/>
        <end position="409"/>
    </location>
</feature>
<sequence length="1629" mass="181170">MSSSPYQANDDITNRVGDEDFTKLVRGGDASPGTGGDDSKRGQHFKSISRASFVNSYYDIRETEEEESSISDDDAADNNPSQMNLNKKEDHGISVENINISTLEASNRSDISLDDYQHGVPVELTNSLQLYDIFDEPLQPTKSVDRGNTTLTENTTASSFASKTSGGSQQVVAPPNFAGGQIRRRGSVENRMQQRSGMRTASLNSSGGGSSNGSHDFANSRRGSTGSNMSFGESFGGVSLASFTSITSFTSGSSFRGDPNGGEMEVGDLTFVTDAEMAKIMYGDDHDVGSGNARDFGRQESNASASSNNSQLSQSLPPSATLGQGAFSTVRLAWRKIPGPTTNTEQEAEVDIEEVHEIKVNFGDDDKRKRPTLSELTAGGCHHSRQKSRRSIVRVSSQPQDSGSENSASAPREKSLVAVKLIQKSILKQMKSMHKDSRNRMTVRTAFDNIEREIATMKRLHHPNLVQLFEVIDSVESDKLYMVLEYVSLGEILSHVEGTERYERTRYKKKVKGLTKEGYFDEKNAALYFVDVMHGLAYLHRHQICHRDLKPEVRGNDCWLVFNQLISSSGCLTLASSFFYRLGFNGIAKIGDFGVAHYFENEKDEAIRKSLVPLDDDSITELLTDDEGNDDNTKMPLDDSEKSSSRKERSTYLSKRESDEAVRMSSQYDSGFLNKTEGTWCYWSPEMCAVDGGKFSGYAADLWSAGVCLYVFTTGRLPFFSLIPSELFELIAKADIDYDKLHLSDELKDLLQMMLKKDPASRAGVGDALQHEFCSKARIQRVKQLGREFQQSDHNIILTNDDVDMAFSVTMLSDMFHKKHPKQHNAKDGKQPKSKEAAKVAPPEAKEKQKLPPTLRPFETASETKSKPESSLSENWTCCCWDDECTDIPIYSFLASPFSSNMDRIRNFLRGDSNDGVDTNEDINNNRSNSYPHNTRFNYQKKKRGHDIQDDLYLSDDDDWGMSALSAAQTSLNRNGGYGGDHNDCVLGIDEFEERRRKSGVFWDQASMGGSLEGVEGGFGSKGGGGPNNSALMSSGGGMQEWERAAIYRDNLDDAFEIGNDDYYTSDQRSLEEDNKAYQDVHEDIQHLECEEDHHQDDDETEASREEVVNAYKDYLKSIREGGFESYLNDDDDVNDTPDFSNIAYGDDTNNTPSASNKGSRRDDKVVDIEEERSLYGDLYGVKDMRANNSPYATWREKAKALVEYDDERTGASPRRNGRLGGRLRRSRHNGSMDIESTSSREKDYYRSPLLHSSRFKRLCIGTCLIMAIVIGVSVSVSKKNQDDQTPDELAIPPKSETSQKNDQGSLQSHQPHQPPHEVDAIANALGVFDPQWFDRRSGWEGITFSDAVNFCSSHENRVPCPYELYCNEGPDRPPYQGTKPSAEQWAAISNGPNQWVSVGSQFTCKRYTELHDNKKPSWGITGISLDHEHGAGGITQNLMCCLDVNHLGAITDWGKQDEIDNAEADASTETAVDSFVNTEDTMGEKEVPSDGNVAVISNNINVQKREKAVIAAFQPIWFSSSHGWSGGSYEDAINFCESYNHMVLCPFAAYCPSGPGHPALPGSMVLDLDGEEWAPANGPMNTWVQIGTMDGDEDTRCTMHHDLLRERPQWGIDGTRTELKHHIMCCLM</sequence>
<evidence type="ECO:0000313" key="3">
    <source>
        <dbReference type="EMBL" id="ACI64436.1"/>
    </source>
</evidence>
<dbReference type="HOGENOM" id="CLU_243247_0_0_1"/>
<reference evidence="3 4" key="2">
    <citation type="journal article" date="2008" name="Nature">
        <title>The Phaeodactylum genome reveals the evolutionary history of diatom genomes.</title>
        <authorList>
            <person name="Bowler C."/>
            <person name="Allen A.E."/>
            <person name="Badger J.H."/>
            <person name="Grimwood J."/>
            <person name="Jabbari K."/>
            <person name="Kuo A."/>
            <person name="Maheswari U."/>
            <person name="Martens C."/>
            <person name="Maumus F."/>
            <person name="Otillar R.P."/>
            <person name="Rayko E."/>
            <person name="Salamov A."/>
            <person name="Vandepoele K."/>
            <person name="Beszteri B."/>
            <person name="Gruber A."/>
            <person name="Heijde M."/>
            <person name="Katinka M."/>
            <person name="Mock T."/>
            <person name="Valentin K."/>
            <person name="Verret F."/>
            <person name="Berges J.A."/>
            <person name="Brownlee C."/>
            <person name="Cadoret J.P."/>
            <person name="Chiovitti A."/>
            <person name="Choi C.J."/>
            <person name="Coesel S."/>
            <person name="De Martino A."/>
            <person name="Detter J.C."/>
            <person name="Durkin C."/>
            <person name="Falciatore A."/>
            <person name="Fournet J."/>
            <person name="Haruta M."/>
            <person name="Huysman M.J."/>
            <person name="Jenkins B.D."/>
            <person name="Jiroutova K."/>
            <person name="Jorgensen R.E."/>
            <person name="Joubert Y."/>
            <person name="Kaplan A."/>
            <person name="Kroger N."/>
            <person name="Kroth P.G."/>
            <person name="La Roche J."/>
            <person name="Lindquist E."/>
            <person name="Lommer M."/>
            <person name="Martin-Jezequel V."/>
            <person name="Lopez P.J."/>
            <person name="Lucas S."/>
            <person name="Mangogna M."/>
            <person name="McGinnis K."/>
            <person name="Medlin L.K."/>
            <person name="Montsant A."/>
            <person name="Oudot-Le Secq M.P."/>
            <person name="Napoli C."/>
            <person name="Obornik M."/>
            <person name="Parker M.S."/>
            <person name="Petit J.L."/>
            <person name="Porcel B.M."/>
            <person name="Poulsen N."/>
            <person name="Robison M."/>
            <person name="Rychlewski L."/>
            <person name="Rynearson T.A."/>
            <person name="Schmutz J."/>
            <person name="Shapiro H."/>
            <person name="Siaut M."/>
            <person name="Stanley M."/>
            <person name="Sussman M.R."/>
            <person name="Taylor A.R."/>
            <person name="Vardi A."/>
            <person name="von Dassow P."/>
            <person name="Vyverman W."/>
            <person name="Willis A."/>
            <person name="Wyrwicz L.S."/>
            <person name="Rokhsar D.S."/>
            <person name="Weissenbach J."/>
            <person name="Armbrust E.V."/>
            <person name="Green B.R."/>
            <person name="Van de Peer Y."/>
            <person name="Grigoriev I.V."/>
        </authorList>
    </citation>
    <scope>NUCLEOTIDE SEQUENCE [LARGE SCALE GENOMIC DNA]</scope>
    <source>
        <strain evidence="3 4">CCMP1335</strain>
    </source>
</reference>
<feature type="region of interest" description="Disordered" evidence="1">
    <location>
        <begin position="919"/>
        <end position="942"/>
    </location>
</feature>
<reference evidence="3 4" key="1">
    <citation type="journal article" date="2004" name="Science">
        <title>The genome of the diatom Thalassiosira pseudonana: ecology, evolution, and metabolism.</title>
        <authorList>
            <person name="Armbrust E.V."/>
            <person name="Berges J.A."/>
            <person name="Bowler C."/>
            <person name="Green B.R."/>
            <person name="Martinez D."/>
            <person name="Putnam N.H."/>
            <person name="Zhou S."/>
            <person name="Allen A.E."/>
            <person name="Apt K.E."/>
            <person name="Bechner M."/>
            <person name="Brzezinski M.A."/>
            <person name="Chaal B.K."/>
            <person name="Chiovitti A."/>
            <person name="Davis A.K."/>
            <person name="Demarest M.S."/>
            <person name="Detter J.C."/>
            <person name="Glavina T."/>
            <person name="Goodstein D."/>
            <person name="Hadi M.Z."/>
            <person name="Hellsten U."/>
            <person name="Hildebrand M."/>
            <person name="Jenkins B.D."/>
            <person name="Jurka J."/>
            <person name="Kapitonov V.V."/>
            <person name="Kroger N."/>
            <person name="Lau W.W."/>
            <person name="Lane T.W."/>
            <person name="Larimer F.W."/>
            <person name="Lippmeier J.C."/>
            <person name="Lucas S."/>
            <person name="Medina M."/>
            <person name="Montsant A."/>
            <person name="Obornik M."/>
            <person name="Parker M.S."/>
            <person name="Palenik B."/>
            <person name="Pazour G.J."/>
            <person name="Richardson P.M."/>
            <person name="Rynearson T.A."/>
            <person name="Saito M.A."/>
            <person name="Schwartz D.C."/>
            <person name="Thamatrakoln K."/>
            <person name="Valentin K."/>
            <person name="Vardi A."/>
            <person name="Wilkerson F.P."/>
            <person name="Rokhsar D.S."/>
        </authorList>
    </citation>
    <scope>NUCLEOTIDE SEQUENCE [LARGE SCALE GENOMIC DNA]</scope>
    <source>
        <strain evidence="3 4">CCMP1335</strain>
    </source>
</reference>
<dbReference type="GO" id="GO:0010506">
    <property type="term" value="P:regulation of autophagy"/>
    <property type="evidence" value="ECO:0007669"/>
    <property type="project" value="InterPro"/>
</dbReference>
<accession>B5YMC5</accession>
<dbReference type="SUPFAM" id="SSF56112">
    <property type="entry name" value="Protein kinase-like (PK-like)"/>
    <property type="match status" value="1"/>
</dbReference>
<feature type="region of interest" description="Disordered" evidence="1">
    <location>
        <begin position="621"/>
        <end position="658"/>
    </location>
</feature>
<feature type="compositionally biased region" description="Polar residues" evidence="1">
    <location>
        <begin position="190"/>
        <end position="203"/>
    </location>
</feature>
<dbReference type="Gene3D" id="3.30.200.20">
    <property type="entry name" value="Phosphorylase Kinase, domain 1"/>
    <property type="match status" value="1"/>
</dbReference>
<feature type="compositionally biased region" description="Polar residues" evidence="1">
    <location>
        <begin position="1296"/>
        <end position="1312"/>
    </location>
</feature>
<dbReference type="eggNOG" id="KOG0585">
    <property type="taxonomic scope" value="Eukaryota"/>
</dbReference>
<dbReference type="GeneID" id="7446201"/>
<dbReference type="EMBL" id="CP001160">
    <property type="protein sequence ID" value="ACI64436.1"/>
    <property type="molecule type" value="Genomic_DNA"/>
</dbReference>
<feature type="region of interest" description="Disordered" evidence="1">
    <location>
        <begin position="1126"/>
        <end position="1165"/>
    </location>
</feature>
<gene>
    <name evidence="3" type="ORF">THAPS_23370</name>
</gene>
<feature type="region of interest" description="Disordered" evidence="1">
    <location>
        <begin position="1"/>
        <end position="46"/>
    </location>
</feature>
<dbReference type="PaxDb" id="35128-Thaps23370"/>
<name>B5YMC5_THAPS</name>
<feature type="compositionally biased region" description="Polar residues" evidence="1">
    <location>
        <begin position="922"/>
        <end position="938"/>
    </location>
</feature>
<dbReference type="Proteomes" id="UP000001449">
    <property type="component" value="Chromosome 7"/>
</dbReference>
<feature type="region of interest" description="Disordered" evidence="1">
    <location>
        <begin position="363"/>
        <end position="412"/>
    </location>
</feature>
<dbReference type="KEGG" id="tps:THAPS_23370"/>
<feature type="region of interest" description="Disordered" evidence="1">
    <location>
        <begin position="59"/>
        <end position="90"/>
    </location>
</feature>
<proteinExistence type="predicted"/>
<feature type="compositionally biased region" description="Acidic residues" evidence="1">
    <location>
        <begin position="62"/>
        <end position="76"/>
    </location>
</feature>
<dbReference type="Pfam" id="PF00069">
    <property type="entry name" value="Pkinase"/>
    <property type="match status" value="2"/>
</dbReference>
<dbReference type="RefSeq" id="XP_002295719.1">
    <property type="nucleotide sequence ID" value="XM_002295683.1"/>
</dbReference>